<gene>
    <name evidence="2" type="ORF">BST29_12860</name>
</gene>
<protein>
    <recommendedName>
        <fullName evidence="1">PE domain-containing protein</fullName>
    </recommendedName>
</protein>
<evidence type="ECO:0000259" key="1">
    <source>
        <dbReference type="Pfam" id="PF00934"/>
    </source>
</evidence>
<dbReference type="RefSeq" id="WP_139796978.1">
    <property type="nucleotide sequence ID" value="NZ_CP060015.1"/>
</dbReference>
<reference evidence="2 3" key="1">
    <citation type="submission" date="2017-02" db="EMBL/GenBank/DDBJ databases">
        <title>The new phylogeny of genus Mycobacterium.</title>
        <authorList>
            <person name="Tortoli E."/>
            <person name="Trovato A."/>
            <person name="Cirillo D.M."/>
        </authorList>
    </citation>
    <scope>NUCLEOTIDE SEQUENCE [LARGE SCALE GENOMIC DNA]</scope>
    <source>
        <strain evidence="2 3">IP1130001</strain>
    </source>
</reference>
<sequence length="586" mass="55914">MSFLIATPDFIATAATDLANIGSTIGSANFAAAAATTGVLPAAADEVSAQIAALFSEHAAGYQQLSAQAAMFHERFVSALTSGASTYAAAEANVVQTLASAAPAFGLDFGAGLAGLEASLSADIAGLSASFNAALSGGFGGGLSGLAPLGAALAADLNGGLSALAQTGVAFSNSLGAGLSGLAGGLSAGLPGLQASLGADLAGLSASLNAALSGGFGIALPTNLNAALAAFGSIFGISPSLGASISAGLSGLSAQLNAALTGGLTVGLSGLPTLLVNAVAPFQALLTAGSPATFFAQLQAMETGFNTTLLNAELGFNAALTGQEAALETALFGGTGAVGGVIDSTYNFWNMVLGTGEAAFDSLLGVPFPATFTGANLLVGPLSGVIGGGAIGGLLGAVDTKFLFDLNVIGAVASALTGNGSLQAALSAAITAAGLQASLSGVLNGSLFAGLPTTGAALVAAPIAGLQGLAAGQINFLGNLVTAETGFNTNLLSNELAWEASIFGPNALNGALNRAFNVGNLVLLTGEQTVNSLLGGAQVPALDAGAFLTGGGGGAFNTNGGIGGLEGIFDQSLALGADLGGLLLSA</sequence>
<dbReference type="InterPro" id="IPR038332">
    <property type="entry name" value="PPE_sf"/>
</dbReference>
<proteinExistence type="predicted"/>
<evidence type="ECO:0000313" key="2">
    <source>
        <dbReference type="EMBL" id="ORA82077.1"/>
    </source>
</evidence>
<dbReference type="EMBL" id="MVHV01000011">
    <property type="protein sequence ID" value="ORA82077.1"/>
    <property type="molecule type" value="Genomic_DNA"/>
</dbReference>
<dbReference type="Pfam" id="PF00934">
    <property type="entry name" value="PE"/>
    <property type="match status" value="1"/>
</dbReference>
<comment type="caution">
    <text evidence="2">The sequence shown here is derived from an EMBL/GenBank/DDBJ whole genome shotgun (WGS) entry which is preliminary data.</text>
</comment>
<evidence type="ECO:0000313" key="3">
    <source>
        <dbReference type="Proteomes" id="UP000243140"/>
    </source>
</evidence>
<organism evidence="2 3">
    <name type="scientific">Mycobacterium malmoense</name>
    <dbReference type="NCBI Taxonomy" id="1780"/>
    <lineage>
        <taxon>Bacteria</taxon>
        <taxon>Bacillati</taxon>
        <taxon>Actinomycetota</taxon>
        <taxon>Actinomycetes</taxon>
        <taxon>Mycobacteriales</taxon>
        <taxon>Mycobacteriaceae</taxon>
        <taxon>Mycobacterium</taxon>
    </lineage>
</organism>
<dbReference type="Proteomes" id="UP000243140">
    <property type="component" value="Unassembled WGS sequence"/>
</dbReference>
<keyword evidence="3" id="KW-1185">Reference proteome</keyword>
<dbReference type="Gene3D" id="1.10.287.850">
    <property type="entry name" value="HP0062-like domain"/>
    <property type="match status" value="1"/>
</dbReference>
<feature type="domain" description="PE" evidence="1">
    <location>
        <begin position="4"/>
        <end position="93"/>
    </location>
</feature>
<accession>A0ABX3SST2</accession>
<dbReference type="InterPro" id="IPR000084">
    <property type="entry name" value="PE-PGRS_N"/>
</dbReference>
<dbReference type="SUPFAM" id="SSF140459">
    <property type="entry name" value="PE/PPE dimer-like"/>
    <property type="match status" value="1"/>
</dbReference>
<name>A0ABX3SST2_MYCMA</name>